<dbReference type="GO" id="GO:0008137">
    <property type="term" value="F:NADH dehydrogenase (ubiquinone) activity"/>
    <property type="evidence" value="ECO:0007669"/>
    <property type="project" value="InterPro"/>
</dbReference>
<comment type="subcellular location">
    <subcellularLocation>
        <location evidence="2">Membrane</location>
    </subcellularLocation>
</comment>
<comment type="cofactor">
    <cofactor evidence="1">
        <name>[4Fe-4S] cluster</name>
        <dbReference type="ChEBI" id="CHEBI:49883"/>
    </cofactor>
</comment>
<dbReference type="GO" id="GO:0046872">
    <property type="term" value="F:metal ion binding"/>
    <property type="evidence" value="ECO:0007669"/>
    <property type="project" value="UniProtKB-KW"/>
</dbReference>
<keyword evidence="5" id="KW-0001">2Fe-2S</keyword>
<dbReference type="Gene3D" id="2.20.25.90">
    <property type="entry name" value="ADC-like domains"/>
    <property type="match status" value="1"/>
</dbReference>
<evidence type="ECO:0000259" key="14">
    <source>
        <dbReference type="PROSITE" id="PS51839"/>
    </source>
</evidence>
<gene>
    <name evidence="15" type="ORF">EI77_01480</name>
</gene>
<dbReference type="Pfam" id="PF22117">
    <property type="entry name" value="Fer4_Nqo3"/>
    <property type="match status" value="1"/>
</dbReference>
<evidence type="ECO:0000256" key="3">
    <source>
        <dbReference type="ARBA" id="ARBA00005404"/>
    </source>
</evidence>
<dbReference type="GO" id="GO:0051537">
    <property type="term" value="F:2 iron, 2 sulfur cluster binding"/>
    <property type="evidence" value="ECO:0007669"/>
    <property type="project" value="UniProtKB-KW"/>
</dbReference>
<dbReference type="Pfam" id="PF04879">
    <property type="entry name" value="Molybdop_Fe4S4"/>
    <property type="match status" value="1"/>
</dbReference>
<dbReference type="PANTHER" id="PTHR43105">
    <property type="entry name" value="RESPIRATORY NITRATE REDUCTASE"/>
    <property type="match status" value="1"/>
</dbReference>
<evidence type="ECO:0000313" key="16">
    <source>
        <dbReference type="Proteomes" id="UP000295662"/>
    </source>
</evidence>
<dbReference type="GO" id="GO:0051539">
    <property type="term" value="F:4 iron, 4 sulfur cluster binding"/>
    <property type="evidence" value="ECO:0007669"/>
    <property type="project" value="UniProtKB-KW"/>
</dbReference>
<dbReference type="Gene3D" id="3.40.50.740">
    <property type="match status" value="1"/>
</dbReference>
<dbReference type="SUPFAM" id="SSF54292">
    <property type="entry name" value="2Fe-2S ferredoxin-like"/>
    <property type="match status" value="1"/>
</dbReference>
<dbReference type="CDD" id="cd00207">
    <property type="entry name" value="fer2"/>
    <property type="match status" value="1"/>
</dbReference>
<name>A0A4R7S3Y6_9BACT</name>
<dbReference type="PROSITE" id="PS00641">
    <property type="entry name" value="COMPLEX1_75K_1"/>
    <property type="match status" value="1"/>
</dbReference>
<reference evidence="15 16" key="1">
    <citation type="submission" date="2019-03" db="EMBL/GenBank/DDBJ databases">
        <title>Genomic Encyclopedia of Archaeal and Bacterial Type Strains, Phase II (KMG-II): from individual species to whole genera.</title>
        <authorList>
            <person name="Goeker M."/>
        </authorList>
    </citation>
    <scope>NUCLEOTIDE SEQUENCE [LARGE SCALE GENOMIC DNA]</scope>
    <source>
        <strain evidence="15 16">ATCC 25309</strain>
    </source>
</reference>
<keyword evidence="6" id="KW-0479">Metal-binding</keyword>
<dbReference type="InterPro" id="IPR006656">
    <property type="entry name" value="Mopterin_OxRdtase"/>
</dbReference>
<dbReference type="SUPFAM" id="SSF53706">
    <property type="entry name" value="Formate dehydrogenase/DMSO reductase, domains 1-3"/>
    <property type="match status" value="1"/>
</dbReference>
<organism evidence="15 16">
    <name type="scientific">Prosthecobacter fusiformis</name>
    <dbReference type="NCBI Taxonomy" id="48464"/>
    <lineage>
        <taxon>Bacteria</taxon>
        <taxon>Pseudomonadati</taxon>
        <taxon>Verrucomicrobiota</taxon>
        <taxon>Verrucomicrobiia</taxon>
        <taxon>Verrucomicrobiales</taxon>
        <taxon>Verrucomicrobiaceae</taxon>
        <taxon>Prosthecobacter</taxon>
    </lineage>
</organism>
<dbReference type="Gene3D" id="3.10.20.740">
    <property type="match status" value="1"/>
</dbReference>
<comment type="similarity">
    <text evidence="3">Belongs to the complex I 75 kDa subunit family.</text>
</comment>
<keyword evidence="4" id="KW-0004">4Fe-4S</keyword>
<feature type="domain" description="4Fe-4S Mo/W bis-MGD-type" evidence="13">
    <location>
        <begin position="255"/>
        <end position="311"/>
    </location>
</feature>
<comment type="caution">
    <text evidence="15">The sequence shown here is derived from an EMBL/GenBank/DDBJ whole genome shotgun (WGS) entry which is preliminary data.</text>
</comment>
<dbReference type="PROSITE" id="PS00643">
    <property type="entry name" value="COMPLEX1_75K_3"/>
    <property type="match status" value="1"/>
</dbReference>
<dbReference type="GO" id="GO:0048038">
    <property type="term" value="F:quinone binding"/>
    <property type="evidence" value="ECO:0007669"/>
    <property type="project" value="UniProtKB-KW"/>
</dbReference>
<dbReference type="Pfam" id="PF10588">
    <property type="entry name" value="NADH-G_4Fe-4S_3"/>
    <property type="match status" value="1"/>
</dbReference>
<dbReference type="SUPFAM" id="SSF54862">
    <property type="entry name" value="4Fe-4S ferredoxins"/>
    <property type="match status" value="1"/>
</dbReference>
<dbReference type="InterPro" id="IPR036010">
    <property type="entry name" value="2Fe-2S_ferredoxin-like_sf"/>
</dbReference>
<dbReference type="FunFam" id="3.30.70.20:FF:000002">
    <property type="entry name" value="NADH-ubiquinone oxidoreductase 75 kDa subunit"/>
    <property type="match status" value="1"/>
</dbReference>
<evidence type="ECO:0000256" key="7">
    <source>
        <dbReference type="ARBA" id="ARBA00022967"/>
    </source>
</evidence>
<accession>A0A4R7S3Y6</accession>
<dbReference type="InterPro" id="IPR050123">
    <property type="entry name" value="Prok_molybdopt-oxidoreductase"/>
</dbReference>
<dbReference type="SMART" id="SM00929">
    <property type="entry name" value="NADH-G_4Fe-4S_3"/>
    <property type="match status" value="1"/>
</dbReference>
<dbReference type="PROSITE" id="PS51839">
    <property type="entry name" value="4FE4S_HC3"/>
    <property type="match status" value="1"/>
</dbReference>
<evidence type="ECO:0000256" key="1">
    <source>
        <dbReference type="ARBA" id="ARBA00001966"/>
    </source>
</evidence>
<evidence type="ECO:0000259" key="13">
    <source>
        <dbReference type="PROSITE" id="PS51669"/>
    </source>
</evidence>
<dbReference type="Gene3D" id="3.30.70.20">
    <property type="match status" value="1"/>
</dbReference>
<dbReference type="Pfam" id="PF13510">
    <property type="entry name" value="Fer2_4"/>
    <property type="match status" value="1"/>
</dbReference>
<evidence type="ECO:0000256" key="4">
    <source>
        <dbReference type="ARBA" id="ARBA00022485"/>
    </source>
</evidence>
<sequence>MSAPAAAASPTAPPPVDLVNVQIDGVWLKFPKGTRMIEACKQAKKEVPHYCYHPKLSSPGNCRMCLVEMGMPPRPAPGQEAEKDEHGMPKIGWMPRPVIACANTVAEGMGIRTESVLTQECRKGVMEFLLINHPLDCPICDQAGECRLQEFSVEHGKGESRFRENKVKKPKNVDIGPRVRLDDERCIMCSRCIRFTAEIADDPVLGFTERGSHTTLAVHPGKRLENNYSLNTVDICPVGALTSNDFRFQQRVWFLSETNSICTGCGRGCNMEIGARGDTIYRQTPRDNNDVNSSWMCDRGRLDFHFVNSEYRLTDPLLKSGGKHEISTWKKTIQAVAAGLSGIKGDEIAIIASARMTNEELFFVRQLARVLGTENVDVIPRIGEGDNYLSAADKNANTLGVRQILEIEPGSRIAGITELMSRGRLRAVLALGENLLKVGFERRDLEKIGFLTTLHVLANATAELSHAVLPGTSYAETRGSMINVTGRLQRLNKAVNPPGNARDTWEILRDLVVACGGSNGLYSAEDVFKCLANDIPAFNGLTFAKIGDQGIPLIETDEKIPLLEREKERKAKGIIVG</sequence>
<dbReference type="InterPro" id="IPR054351">
    <property type="entry name" value="NADH_UbQ_OxRdtase_ferredoxin"/>
</dbReference>
<keyword evidence="7" id="KW-1278">Translocase</keyword>
<keyword evidence="10" id="KW-0520">NAD</keyword>
<dbReference type="OrthoDB" id="9805142at2"/>
<dbReference type="InterPro" id="IPR006963">
    <property type="entry name" value="Mopterin_OxRdtase_4Fe-4S_dom"/>
</dbReference>
<feature type="domain" description="4Fe-4S His(Cys)3-ligated-type" evidence="14">
    <location>
        <begin position="117"/>
        <end position="156"/>
    </location>
</feature>
<keyword evidence="16" id="KW-1185">Reference proteome</keyword>
<comment type="cofactor">
    <cofactor evidence="12">
        <name>[2Fe-2S] cluster</name>
        <dbReference type="ChEBI" id="CHEBI:190135"/>
    </cofactor>
</comment>
<evidence type="ECO:0000256" key="12">
    <source>
        <dbReference type="ARBA" id="ARBA00034078"/>
    </source>
</evidence>
<dbReference type="InterPro" id="IPR019574">
    <property type="entry name" value="NADH_UbQ_OxRdtase_Gsu_4Fe4S-bd"/>
</dbReference>
<dbReference type="InterPro" id="IPR000283">
    <property type="entry name" value="NADH_UbQ_OxRdtase_75kDa_su_CS"/>
</dbReference>
<evidence type="ECO:0000256" key="2">
    <source>
        <dbReference type="ARBA" id="ARBA00004370"/>
    </source>
</evidence>
<dbReference type="PROSITE" id="PS51669">
    <property type="entry name" value="4FE4S_MOW_BIS_MGD"/>
    <property type="match status" value="1"/>
</dbReference>
<dbReference type="GO" id="GO:0003954">
    <property type="term" value="F:NADH dehydrogenase activity"/>
    <property type="evidence" value="ECO:0007669"/>
    <property type="project" value="TreeGrafter"/>
</dbReference>
<dbReference type="GO" id="GO:0016020">
    <property type="term" value="C:membrane"/>
    <property type="evidence" value="ECO:0007669"/>
    <property type="project" value="UniProtKB-SubCell"/>
</dbReference>
<dbReference type="GO" id="GO:0042773">
    <property type="term" value="P:ATP synthesis coupled electron transport"/>
    <property type="evidence" value="ECO:0007669"/>
    <property type="project" value="InterPro"/>
</dbReference>
<evidence type="ECO:0000256" key="11">
    <source>
        <dbReference type="ARBA" id="ARBA00023136"/>
    </source>
</evidence>
<protein>
    <submittedName>
        <fullName evidence="15">NADH-quinone oxidoreductase subunit G</fullName>
    </submittedName>
</protein>
<dbReference type="SMART" id="SM00926">
    <property type="entry name" value="Molybdop_Fe4S4"/>
    <property type="match status" value="1"/>
</dbReference>
<dbReference type="InterPro" id="IPR001041">
    <property type="entry name" value="2Fe-2S_ferredoxin-type"/>
</dbReference>
<dbReference type="EMBL" id="SOCA01000002">
    <property type="protein sequence ID" value="TDU73014.1"/>
    <property type="molecule type" value="Genomic_DNA"/>
</dbReference>
<proteinExistence type="inferred from homology"/>
<dbReference type="Pfam" id="PF00384">
    <property type="entry name" value="Molybdopterin"/>
    <property type="match status" value="1"/>
</dbReference>
<evidence type="ECO:0000256" key="6">
    <source>
        <dbReference type="ARBA" id="ARBA00022723"/>
    </source>
</evidence>
<dbReference type="FunFam" id="3.10.20.740:FF:000004">
    <property type="entry name" value="NADH-quinone oxidoreductase"/>
    <property type="match status" value="1"/>
</dbReference>
<evidence type="ECO:0000256" key="10">
    <source>
        <dbReference type="ARBA" id="ARBA00023027"/>
    </source>
</evidence>
<keyword evidence="8" id="KW-0408">Iron</keyword>
<dbReference type="PANTHER" id="PTHR43105:SF13">
    <property type="entry name" value="NADH-UBIQUINONE OXIDOREDUCTASE 75 KDA SUBUNIT, MITOCHONDRIAL"/>
    <property type="match status" value="1"/>
</dbReference>
<dbReference type="Proteomes" id="UP000295662">
    <property type="component" value="Unassembled WGS sequence"/>
</dbReference>
<keyword evidence="11" id="KW-0472">Membrane</keyword>
<dbReference type="RefSeq" id="WP_133794160.1">
    <property type="nucleotide sequence ID" value="NZ_SOCA01000002.1"/>
</dbReference>
<evidence type="ECO:0000256" key="9">
    <source>
        <dbReference type="ARBA" id="ARBA00023014"/>
    </source>
</evidence>
<evidence type="ECO:0000313" key="15">
    <source>
        <dbReference type="EMBL" id="TDU73014.1"/>
    </source>
</evidence>
<dbReference type="AlphaFoldDB" id="A0A4R7S3Y6"/>
<evidence type="ECO:0000256" key="8">
    <source>
        <dbReference type="ARBA" id="ARBA00023004"/>
    </source>
</evidence>
<keyword evidence="9" id="KW-0411">Iron-sulfur</keyword>
<evidence type="ECO:0000256" key="5">
    <source>
        <dbReference type="ARBA" id="ARBA00022714"/>
    </source>
</evidence>